<keyword evidence="4" id="KW-0413">Isomerase</keyword>
<evidence type="ECO:0000259" key="6">
    <source>
        <dbReference type="Pfam" id="PF00425"/>
    </source>
</evidence>
<name>A0ABT1HYI1_STRSD</name>
<dbReference type="EC" id="5.4.4.2" evidence="3"/>
<dbReference type="InterPro" id="IPR019999">
    <property type="entry name" value="Anth_synth_I-like"/>
</dbReference>
<comment type="catalytic activity">
    <reaction evidence="1">
        <text>chorismate = isochorismate</text>
        <dbReference type="Rhea" id="RHEA:18985"/>
        <dbReference type="ChEBI" id="CHEBI:29748"/>
        <dbReference type="ChEBI" id="CHEBI:29780"/>
        <dbReference type="EC" id="5.4.4.2"/>
    </reaction>
</comment>
<accession>A0ABT1HYI1</accession>
<comment type="caution">
    <text evidence="7">The sequence shown here is derived from an EMBL/GenBank/DDBJ whole genome shotgun (WGS) entry which is preliminary data.</text>
</comment>
<evidence type="ECO:0000256" key="4">
    <source>
        <dbReference type="ARBA" id="ARBA00023235"/>
    </source>
</evidence>
<evidence type="ECO:0000313" key="8">
    <source>
        <dbReference type="Proteomes" id="UP001205311"/>
    </source>
</evidence>
<dbReference type="SUPFAM" id="SSF56322">
    <property type="entry name" value="ADC synthase"/>
    <property type="match status" value="1"/>
</dbReference>
<dbReference type="InterPro" id="IPR015890">
    <property type="entry name" value="Chorismate_C"/>
</dbReference>
<feature type="domain" description="Chorismate-utilising enzyme C-terminal" evidence="6">
    <location>
        <begin position="137"/>
        <end position="383"/>
    </location>
</feature>
<dbReference type="Proteomes" id="UP001205311">
    <property type="component" value="Unassembled WGS sequence"/>
</dbReference>
<evidence type="ECO:0000313" key="7">
    <source>
        <dbReference type="EMBL" id="MCP2260420.1"/>
    </source>
</evidence>
<dbReference type="InterPro" id="IPR004561">
    <property type="entry name" value="IsoChor_synthase"/>
</dbReference>
<comment type="similarity">
    <text evidence="2">Belongs to the isochorismate synthase family.</text>
</comment>
<dbReference type="InterPro" id="IPR005801">
    <property type="entry name" value="ADC_synthase"/>
</dbReference>
<dbReference type="Pfam" id="PF00425">
    <property type="entry name" value="Chorismate_bind"/>
    <property type="match status" value="1"/>
</dbReference>
<organism evidence="7 8">
    <name type="scientific">Streptoalloteichus tenebrarius (strain ATCC 17920 / DSM 40477 / JCM 4838 / CBS 697.72 / NBRC 16177 / NCIMB 11028 / NRRL B-12390 / A12253. 1 / ISP 5477)</name>
    <name type="common">Streptomyces tenebrarius</name>
    <dbReference type="NCBI Taxonomy" id="1933"/>
    <lineage>
        <taxon>Bacteria</taxon>
        <taxon>Bacillati</taxon>
        <taxon>Actinomycetota</taxon>
        <taxon>Actinomycetes</taxon>
        <taxon>Pseudonocardiales</taxon>
        <taxon>Pseudonocardiaceae</taxon>
        <taxon>Streptoalloteichus</taxon>
    </lineage>
</organism>
<evidence type="ECO:0000256" key="5">
    <source>
        <dbReference type="ARBA" id="ARBA00041564"/>
    </source>
</evidence>
<reference evidence="7 8" key="1">
    <citation type="submission" date="2022-06" db="EMBL/GenBank/DDBJ databases">
        <title>Genomic Encyclopedia of Archaeal and Bacterial Type Strains, Phase II (KMG-II): from individual species to whole genera.</title>
        <authorList>
            <person name="Goeker M."/>
        </authorList>
    </citation>
    <scope>NUCLEOTIDE SEQUENCE [LARGE SCALE GENOMIC DNA]</scope>
    <source>
        <strain evidence="7 8">DSM 40477</strain>
    </source>
</reference>
<protein>
    <recommendedName>
        <fullName evidence="3">isochorismate synthase</fullName>
        <ecNumber evidence="3">5.4.4.2</ecNumber>
    </recommendedName>
    <alternativeName>
        <fullName evidence="5">Isochorismate mutase</fullName>
    </alternativeName>
</protein>
<dbReference type="PANTHER" id="PTHR42839:SF2">
    <property type="entry name" value="ISOCHORISMATE SYNTHASE ENTC"/>
    <property type="match status" value="1"/>
</dbReference>
<dbReference type="NCBIfam" id="TIGR00543">
    <property type="entry name" value="isochor_syn"/>
    <property type="match status" value="1"/>
</dbReference>
<dbReference type="Gene3D" id="3.60.120.10">
    <property type="entry name" value="Anthranilate synthase"/>
    <property type="match status" value="1"/>
</dbReference>
<evidence type="ECO:0000256" key="1">
    <source>
        <dbReference type="ARBA" id="ARBA00000799"/>
    </source>
</evidence>
<sequence>MLPSPADLLAALPVPTDVLAWVRNGEGLVGWGEVARFEPEGPGRFAAADAWWREFAAEVDVHDEVGLPGTGPVAFVSMAFADEPGRSVVVVPRVVVGRLGDTTWITEFEPAGPAARSLPVRRPSVLRYAEGELSVPGYRAAVRAAVERMRAGEVAKVVLAHDLTAHAEEPVDQRFLLHNLAARYPGCWTFAVDGLVGATPELLLRRQDGRIASRVLAGTTWPRSDMTLDALADALLSSPKDRAEHAYAVRSLAEAIAPFCADLSVPDEPHVLRLPNVLHLASDVSGRAVGHASLLRLAEAAHPTAAVGGTPTPDALRLIAELEGMNRGRYAGPVGWVGADGDGELGIALRCAEVDGDVVRMFAGCGIVADSDPDREVEEAEAKFRPIRDALEG</sequence>
<evidence type="ECO:0000256" key="3">
    <source>
        <dbReference type="ARBA" id="ARBA00012824"/>
    </source>
</evidence>
<dbReference type="EMBL" id="JAMTCP010000026">
    <property type="protein sequence ID" value="MCP2260420.1"/>
    <property type="molecule type" value="Genomic_DNA"/>
</dbReference>
<proteinExistence type="inferred from homology"/>
<evidence type="ECO:0000256" key="2">
    <source>
        <dbReference type="ARBA" id="ARBA00005297"/>
    </source>
</evidence>
<dbReference type="PANTHER" id="PTHR42839">
    <property type="entry name" value="ISOCHORISMATE SYNTHASE ENTC"/>
    <property type="match status" value="1"/>
</dbReference>
<keyword evidence="8" id="KW-1185">Reference proteome</keyword>
<gene>
    <name evidence="7" type="ORF">LX15_004134</name>
</gene>
<dbReference type="PRINTS" id="PR00095">
    <property type="entry name" value="ANTSNTHASEI"/>
</dbReference>